<keyword evidence="1" id="KW-0805">Transcription regulation</keyword>
<dbReference type="InterPro" id="IPR007624">
    <property type="entry name" value="RNA_pol_sigma70_r3"/>
</dbReference>
<dbReference type="GO" id="GO:0003677">
    <property type="term" value="F:DNA binding"/>
    <property type="evidence" value="ECO:0007669"/>
    <property type="project" value="UniProtKB-KW"/>
</dbReference>
<evidence type="ECO:0000259" key="6">
    <source>
        <dbReference type="Pfam" id="PF04539"/>
    </source>
</evidence>
<name>L8P5E0_STRVR</name>
<evidence type="ECO:0008006" key="11">
    <source>
        <dbReference type="Google" id="ProtNLM"/>
    </source>
</evidence>
<organism evidence="9 10">
    <name type="scientific">Streptomyces viridochromogenes Tue57</name>
    <dbReference type="NCBI Taxonomy" id="1160705"/>
    <lineage>
        <taxon>Bacteria</taxon>
        <taxon>Bacillati</taxon>
        <taxon>Actinomycetota</taxon>
        <taxon>Actinomycetes</taxon>
        <taxon>Kitasatosporales</taxon>
        <taxon>Streptomycetaceae</taxon>
        <taxon>Streptomyces</taxon>
    </lineage>
</organism>
<dbReference type="NCBIfam" id="TIGR02980">
    <property type="entry name" value="SigBFG"/>
    <property type="match status" value="1"/>
</dbReference>
<feature type="compositionally biased region" description="Basic residues" evidence="5">
    <location>
        <begin position="349"/>
        <end position="363"/>
    </location>
</feature>
<feature type="region of interest" description="Disordered" evidence="5">
    <location>
        <begin position="541"/>
        <end position="642"/>
    </location>
</feature>
<feature type="region of interest" description="Disordered" evidence="5">
    <location>
        <begin position="386"/>
        <end position="421"/>
    </location>
</feature>
<feature type="domain" description="RNA polymerase sigma-70 region 2" evidence="7">
    <location>
        <begin position="99"/>
        <end position="166"/>
    </location>
</feature>
<gene>
    <name evidence="9" type="ORF">STVIR_7689</name>
</gene>
<dbReference type="PANTHER" id="PTHR30385:SF4">
    <property type="entry name" value="RNA POLYMERASE SIGMA-E FACTOR"/>
    <property type="match status" value="1"/>
</dbReference>
<accession>L8P5E0</accession>
<dbReference type="PANTHER" id="PTHR30385">
    <property type="entry name" value="SIGMA FACTOR F FLAGELLAR"/>
    <property type="match status" value="1"/>
</dbReference>
<evidence type="ECO:0000256" key="5">
    <source>
        <dbReference type="SAM" id="MobiDB-lite"/>
    </source>
</evidence>
<sequence length="642" mass="70244">MVPARVGGLLQRRRQQRHLDLAGPCSPLPRRCATASTAVRPPPGRHPQRPMSPPAAELIRPRDAQAVPEPSSDELDALMREFSEQPPGPRRSALREQVIRLLLPMARRVTRRFRHHGEEFDDLVQVASLGLVKAVDGYDPTLGHAFLSYALPKITGELRRHLRDRTTAVRLPRHLQEASGRVFQAAEELEQRLGGRSPTSGEIAEHTGLEHGHVLATLRAVHECRPRSLEEPVGQEQDAPLACLIGAEDAELDRVVDSLALRSLMDQLPQRDRQVLYLRFYRERTQQQIADVIGVSQMQVSRILRRCFDQLRQALVGTDPRPGGEEAAGRAEPVPPARPAAGPAAPTRPARRGRPAGRPRRSFSRITPSPRCGVVGRSVRALSLRTCPGTGAGRPPRGLRRPCPRAVRGTPTARSDSPLPGACSGGVARPPPGAAVGHALLPGPRTRRAVRRHRARPADSPPAVQRVRRRRTGARRRGPCVGADERRTGGCPAHPPRQSAAGERPDVDHRVPRRVTASLWDRRVPNAWPVPHDWRGTRGVRWIRGSSPTMPSMTRYAPSGPKRPASSSASPRTSPKRWAAPTGRRPSYRNDSSPALAVPCATNSRRPGPPTSVTGDSCSCIPGRCGRRADTPLRRLRTPASA</sequence>
<proteinExistence type="predicted"/>
<feature type="compositionally biased region" description="Pro residues" evidence="5">
    <location>
        <begin position="40"/>
        <end position="53"/>
    </location>
</feature>
<dbReference type="PRINTS" id="PR00046">
    <property type="entry name" value="SIGMA70FCT"/>
</dbReference>
<feature type="compositionally biased region" description="Low complexity" evidence="5">
    <location>
        <begin position="339"/>
        <end position="348"/>
    </location>
</feature>
<dbReference type="Pfam" id="PF04542">
    <property type="entry name" value="Sigma70_r2"/>
    <property type="match status" value="1"/>
</dbReference>
<dbReference type="Gene3D" id="1.10.10.10">
    <property type="entry name" value="Winged helix-like DNA-binding domain superfamily/Winged helix DNA-binding domain"/>
    <property type="match status" value="2"/>
</dbReference>
<dbReference type="SUPFAM" id="SSF88946">
    <property type="entry name" value="Sigma2 domain of RNA polymerase sigma factors"/>
    <property type="match status" value="1"/>
</dbReference>
<dbReference type="AlphaFoldDB" id="L8P5E0"/>
<feature type="compositionally biased region" description="Low complexity" evidence="5">
    <location>
        <begin position="386"/>
        <end position="396"/>
    </location>
</feature>
<evidence type="ECO:0000256" key="4">
    <source>
        <dbReference type="ARBA" id="ARBA00023163"/>
    </source>
</evidence>
<dbReference type="GO" id="GO:0016987">
    <property type="term" value="F:sigma factor activity"/>
    <property type="evidence" value="ECO:0007669"/>
    <property type="project" value="UniProtKB-KW"/>
</dbReference>
<dbReference type="InterPro" id="IPR014284">
    <property type="entry name" value="RNA_pol_sigma-70_dom"/>
</dbReference>
<feature type="region of interest" description="Disordered" evidence="5">
    <location>
        <begin position="316"/>
        <end position="372"/>
    </location>
</feature>
<feature type="compositionally biased region" description="Low complexity" evidence="5">
    <location>
        <begin position="557"/>
        <end position="577"/>
    </location>
</feature>
<dbReference type="PATRIC" id="fig|1160705.3.peg.7600"/>
<feature type="domain" description="RNA polymerase sigma-70 region 4" evidence="8">
    <location>
        <begin position="264"/>
        <end position="313"/>
    </location>
</feature>
<reference evidence="9 10" key="1">
    <citation type="journal article" date="2013" name="Genome Announc.">
        <title>Draft Genome Sequence of Streptomyces viridochromogenes Strain Tu57, Producer of Avilamycin.</title>
        <authorList>
            <person name="Gruning B.A."/>
            <person name="Erxleben A."/>
            <person name="Hahnlein A."/>
            <person name="Gunther S."/>
        </authorList>
    </citation>
    <scope>NUCLEOTIDE SEQUENCE [LARGE SCALE GENOMIC DNA]</scope>
    <source>
        <strain evidence="9 10">Tue57</strain>
    </source>
</reference>
<evidence type="ECO:0000259" key="7">
    <source>
        <dbReference type="Pfam" id="PF04542"/>
    </source>
</evidence>
<dbReference type="InterPro" id="IPR013325">
    <property type="entry name" value="RNA_pol_sigma_r2"/>
</dbReference>
<dbReference type="Gene3D" id="1.20.120.1810">
    <property type="match status" value="1"/>
</dbReference>
<feature type="region of interest" description="Disordered" evidence="5">
    <location>
        <begin position="21"/>
        <end position="72"/>
    </location>
</feature>
<evidence type="ECO:0000256" key="2">
    <source>
        <dbReference type="ARBA" id="ARBA00023082"/>
    </source>
</evidence>
<evidence type="ECO:0000256" key="1">
    <source>
        <dbReference type="ARBA" id="ARBA00023015"/>
    </source>
</evidence>
<feature type="compositionally biased region" description="Polar residues" evidence="5">
    <location>
        <begin position="601"/>
        <end position="617"/>
    </location>
</feature>
<keyword evidence="4" id="KW-0804">Transcription</keyword>
<keyword evidence="2" id="KW-0731">Sigma factor</keyword>
<evidence type="ECO:0000256" key="3">
    <source>
        <dbReference type="ARBA" id="ARBA00023125"/>
    </source>
</evidence>
<dbReference type="GO" id="GO:0006352">
    <property type="term" value="P:DNA-templated transcription initiation"/>
    <property type="evidence" value="ECO:0007669"/>
    <property type="project" value="InterPro"/>
</dbReference>
<dbReference type="InterPro" id="IPR000943">
    <property type="entry name" value="RNA_pol_sigma70"/>
</dbReference>
<evidence type="ECO:0000259" key="8">
    <source>
        <dbReference type="Pfam" id="PF04545"/>
    </source>
</evidence>
<evidence type="ECO:0000313" key="10">
    <source>
        <dbReference type="Proteomes" id="UP000011205"/>
    </source>
</evidence>
<dbReference type="InterPro" id="IPR013324">
    <property type="entry name" value="RNA_pol_sigma_r3/r4-like"/>
</dbReference>
<dbReference type="InterPro" id="IPR007627">
    <property type="entry name" value="RNA_pol_sigma70_r2"/>
</dbReference>
<feature type="domain" description="RNA polymerase sigma-70 region 3" evidence="6">
    <location>
        <begin position="177"/>
        <end position="245"/>
    </location>
</feature>
<dbReference type="Proteomes" id="UP000011205">
    <property type="component" value="Unassembled WGS sequence"/>
</dbReference>
<dbReference type="NCBIfam" id="TIGR02937">
    <property type="entry name" value="sigma70-ECF"/>
    <property type="match status" value="1"/>
</dbReference>
<dbReference type="InterPro" id="IPR036388">
    <property type="entry name" value="WH-like_DNA-bd_sf"/>
</dbReference>
<protein>
    <recommendedName>
        <fullName evidence="11">RNA polymerase sigma factor</fullName>
    </recommendedName>
</protein>
<dbReference type="InterPro" id="IPR007630">
    <property type="entry name" value="RNA_pol_sigma70_r4"/>
</dbReference>
<dbReference type="EMBL" id="AMLP01000235">
    <property type="protein sequence ID" value="ELS51338.1"/>
    <property type="molecule type" value="Genomic_DNA"/>
</dbReference>
<dbReference type="Pfam" id="PF04539">
    <property type="entry name" value="Sigma70_r3"/>
    <property type="match status" value="1"/>
</dbReference>
<dbReference type="SUPFAM" id="SSF88659">
    <property type="entry name" value="Sigma3 and sigma4 domains of RNA polymerase sigma factors"/>
    <property type="match status" value="2"/>
</dbReference>
<evidence type="ECO:0000313" key="9">
    <source>
        <dbReference type="EMBL" id="ELS51338.1"/>
    </source>
</evidence>
<feature type="compositionally biased region" description="Basic residues" evidence="5">
    <location>
        <begin position="466"/>
        <end position="478"/>
    </location>
</feature>
<dbReference type="Pfam" id="PF04545">
    <property type="entry name" value="Sigma70_r4"/>
    <property type="match status" value="1"/>
</dbReference>
<dbReference type="InterPro" id="IPR014322">
    <property type="entry name" value="RNA_pol_sigma-B/F/G"/>
</dbReference>
<dbReference type="CDD" id="cd06171">
    <property type="entry name" value="Sigma70_r4"/>
    <property type="match status" value="1"/>
</dbReference>
<feature type="region of interest" description="Disordered" evidence="5">
    <location>
        <begin position="447"/>
        <end position="510"/>
    </location>
</feature>
<keyword evidence="3" id="KW-0238">DNA-binding</keyword>
<comment type="caution">
    <text evidence="9">The sequence shown here is derived from an EMBL/GenBank/DDBJ whole genome shotgun (WGS) entry which is preliminary data.</text>
</comment>